<feature type="transmembrane region" description="Helical" evidence="1">
    <location>
        <begin position="12"/>
        <end position="29"/>
    </location>
</feature>
<keyword evidence="1" id="KW-1133">Transmembrane helix</keyword>
<keyword evidence="3" id="KW-1185">Reference proteome</keyword>
<dbReference type="OrthoDB" id="1151040at2"/>
<protein>
    <submittedName>
        <fullName evidence="2">Uncharacterized protein</fullName>
    </submittedName>
</protein>
<feature type="transmembrane region" description="Helical" evidence="1">
    <location>
        <begin position="35"/>
        <end position="51"/>
    </location>
</feature>
<reference evidence="2 3" key="1">
    <citation type="submission" date="2018-04" db="EMBL/GenBank/DDBJ databases">
        <title>Marixanthomonas spongiae HN-E44 sp. nov., isolated from a marine sponge.</title>
        <authorList>
            <person name="Luo L."/>
            <person name="Zhuang L."/>
        </authorList>
    </citation>
    <scope>NUCLEOTIDE SEQUENCE [LARGE SCALE GENOMIC DNA]</scope>
    <source>
        <strain evidence="2 3">HN-E44</strain>
    </source>
</reference>
<name>A0A2U0I892_9FLAO</name>
<keyword evidence="1" id="KW-0472">Membrane</keyword>
<sequence>MHKTIYKLFEYVYLVMAAFSIYLVWQNWADNRNRAYLFGFFAVVAIFMFFFKRNFRRKMEERNKNH</sequence>
<accession>A0A2U0I892</accession>
<evidence type="ECO:0000313" key="2">
    <source>
        <dbReference type="EMBL" id="PVW17319.1"/>
    </source>
</evidence>
<evidence type="ECO:0000256" key="1">
    <source>
        <dbReference type="SAM" id="Phobius"/>
    </source>
</evidence>
<dbReference type="RefSeq" id="WP_116693067.1">
    <property type="nucleotide sequence ID" value="NZ_QEHR01000001.1"/>
</dbReference>
<evidence type="ECO:0000313" key="3">
    <source>
        <dbReference type="Proteomes" id="UP000245962"/>
    </source>
</evidence>
<dbReference type="AlphaFoldDB" id="A0A2U0I892"/>
<keyword evidence="1" id="KW-0812">Transmembrane</keyword>
<organism evidence="2 3">
    <name type="scientific">Marixanthomonas spongiae</name>
    <dbReference type="NCBI Taxonomy" id="2174845"/>
    <lineage>
        <taxon>Bacteria</taxon>
        <taxon>Pseudomonadati</taxon>
        <taxon>Bacteroidota</taxon>
        <taxon>Flavobacteriia</taxon>
        <taxon>Flavobacteriales</taxon>
        <taxon>Flavobacteriaceae</taxon>
        <taxon>Marixanthomonas</taxon>
    </lineage>
</organism>
<proteinExistence type="predicted"/>
<dbReference type="EMBL" id="QEHR01000001">
    <property type="protein sequence ID" value="PVW17319.1"/>
    <property type="molecule type" value="Genomic_DNA"/>
</dbReference>
<comment type="caution">
    <text evidence="2">The sequence shown here is derived from an EMBL/GenBank/DDBJ whole genome shotgun (WGS) entry which is preliminary data.</text>
</comment>
<gene>
    <name evidence="2" type="ORF">DDV96_02080</name>
</gene>
<dbReference type="Proteomes" id="UP000245962">
    <property type="component" value="Unassembled WGS sequence"/>
</dbReference>